<dbReference type="EMBL" id="JANPWB010000005">
    <property type="protein sequence ID" value="KAJ1185120.1"/>
    <property type="molecule type" value="Genomic_DNA"/>
</dbReference>
<reference evidence="2" key="1">
    <citation type="journal article" date="2022" name="bioRxiv">
        <title>Sequencing and chromosome-scale assembly of the giantPleurodeles waltlgenome.</title>
        <authorList>
            <person name="Brown T."/>
            <person name="Elewa A."/>
            <person name="Iarovenko S."/>
            <person name="Subramanian E."/>
            <person name="Araus A.J."/>
            <person name="Petzold A."/>
            <person name="Susuki M."/>
            <person name="Suzuki K.-i.T."/>
            <person name="Hayashi T."/>
            <person name="Toyoda A."/>
            <person name="Oliveira C."/>
            <person name="Osipova E."/>
            <person name="Leigh N.D."/>
            <person name="Simon A."/>
            <person name="Yun M.H."/>
        </authorList>
    </citation>
    <scope>NUCLEOTIDE SEQUENCE</scope>
    <source>
        <strain evidence="2">20211129_DDA</strain>
        <tissue evidence="2">Liver</tissue>
    </source>
</reference>
<sequence length="115" mass="12595">MCSVACRGGGRALGQAVYSLPRRKSLLALRSRNLPIRLCVERQSRSGPPGHTRRPQCVQEALRFSVGVSPVFQAGSRPRPHRERVRLRESPKGALKILGRAHLFHRAGAGPQQGA</sequence>
<keyword evidence="3" id="KW-1185">Reference proteome</keyword>
<evidence type="ECO:0000313" key="3">
    <source>
        <dbReference type="Proteomes" id="UP001066276"/>
    </source>
</evidence>
<gene>
    <name evidence="2" type="ORF">NDU88_001915</name>
</gene>
<feature type="region of interest" description="Disordered" evidence="1">
    <location>
        <begin position="72"/>
        <end position="91"/>
    </location>
</feature>
<accession>A0AAV7U8B9</accession>
<evidence type="ECO:0000313" key="2">
    <source>
        <dbReference type="EMBL" id="KAJ1185120.1"/>
    </source>
</evidence>
<protein>
    <submittedName>
        <fullName evidence="2">Uncharacterized protein</fullName>
    </submittedName>
</protein>
<organism evidence="2 3">
    <name type="scientific">Pleurodeles waltl</name>
    <name type="common">Iberian ribbed newt</name>
    <dbReference type="NCBI Taxonomy" id="8319"/>
    <lineage>
        <taxon>Eukaryota</taxon>
        <taxon>Metazoa</taxon>
        <taxon>Chordata</taxon>
        <taxon>Craniata</taxon>
        <taxon>Vertebrata</taxon>
        <taxon>Euteleostomi</taxon>
        <taxon>Amphibia</taxon>
        <taxon>Batrachia</taxon>
        <taxon>Caudata</taxon>
        <taxon>Salamandroidea</taxon>
        <taxon>Salamandridae</taxon>
        <taxon>Pleurodelinae</taxon>
        <taxon>Pleurodeles</taxon>
    </lineage>
</organism>
<proteinExistence type="predicted"/>
<evidence type="ECO:0000256" key="1">
    <source>
        <dbReference type="SAM" id="MobiDB-lite"/>
    </source>
</evidence>
<name>A0AAV7U8B9_PLEWA</name>
<dbReference type="AlphaFoldDB" id="A0AAV7U8B9"/>
<comment type="caution">
    <text evidence="2">The sequence shown here is derived from an EMBL/GenBank/DDBJ whole genome shotgun (WGS) entry which is preliminary data.</text>
</comment>
<dbReference type="Proteomes" id="UP001066276">
    <property type="component" value="Chromosome 3_1"/>
</dbReference>